<dbReference type="Pfam" id="PF03752">
    <property type="entry name" value="ALF"/>
    <property type="match status" value="1"/>
</dbReference>
<evidence type="ECO:0000256" key="3">
    <source>
        <dbReference type="SAM" id="SignalP"/>
    </source>
</evidence>
<feature type="compositionally biased region" description="Basic and acidic residues" evidence="2">
    <location>
        <begin position="550"/>
        <end position="563"/>
    </location>
</feature>
<gene>
    <name evidence="4" type="ORF">SAMN04488074_1106</name>
</gene>
<accession>A0A1G9IQ73</accession>
<evidence type="ECO:0000256" key="1">
    <source>
        <dbReference type="SAM" id="Coils"/>
    </source>
</evidence>
<keyword evidence="1" id="KW-0175">Coiled coil</keyword>
<reference evidence="5" key="1">
    <citation type="submission" date="2016-10" db="EMBL/GenBank/DDBJ databases">
        <authorList>
            <person name="Varghese N."/>
            <person name="Submissions S."/>
        </authorList>
    </citation>
    <scope>NUCLEOTIDE SEQUENCE [LARGE SCALE GENOMIC DNA]</scope>
    <source>
        <strain evidence="5">DSM 44796</strain>
    </source>
</reference>
<sequence length="1427" mass="153714">MKRRASSATSLWRRSVVPICAALALTLFGGTVHATAAPQSVPVLQAAANNDPPPQEVDEEYEFYKMLITDISERAEDVEVRDAAKAALAVNTKEKLIWFLDHGQAEAQARADTRKAAEKAENRRKVEEWARTGGPNVRSGAQAALNAGDQAIKDFVAYGYEIALKRDKQQAEDDKAEQDRIIARVRDMVAMGGPQVKIEGEAVLASKDYARIRQFYLTDYHEANKRDHAFRAVIQKALEDRNRAITELDQLARRAAAVAAARAEIIRANIDAVKHLEDVTYTMKRAVEAAHRSDQIFRDDKPGRAHGQLGRNELLDVERAKAERESADADRIALASVDATGRARAAGAKLVDLGVTDGLDWARVTIGIGNAVDAAALAAETSAHATVATLADSRALDADRNAQEHAQNAAKYRAEAERQAAKAAELAEAAKKQRDIALAARDRAERQKNIANAKAAEAQSHATNARNHRVNAQSAARNAAVTAAAAHAANAEAARLAGDHDAAMAKIRTSETEVRVINGMHQARLINLENFELRLTDAEARARERGENVEEVTREIRGQRDAARGAANESAGWASRAAASASAARESARLAAAAAQGARTAANNATREAVTARQAADEAYRITVETVNVALGAQASAEMTQQEAEAAVHEANQAVYQSVIADRAASAAAASASLVIDSSRAAEAVLKPYAAINADARRALETVSEALIISEEQSRLAREKADEAAAAAVRATKAADDALLEVKPAYEAAARAAQSANDATQYAQTANDAANQAVAHATAAHSAAGTATRWSNTASADATLAGNAAAAASASAASAERAAVSTEHIYSMARANADKVQEFLQRVVDQIESIHEYRVRLDAAEQIAREEAAKKAAEMNLQLAKGIWTVDRCLDNPFLHFEDCQRAAGKIEEFAKYNARVYADAAVATLNAAARCGAGDQDACNLLRSGQDKLSQYYKGIGEGVIEGAKGALDGLLTGLTCIGGSVFAADYRACQEISKGLQYTLEHPYTLIHLEEWRDNPAKALGLTFWDLGTAVAGAFSGGAAASTRVLGALKNVLGKGVGKVLNNVVDLRSVAVKLHDSVPVKLPGSVAEILFPKFKLENGIGKLENAVVSIDGRLYRLESYSQRLEGDLTNLNGSVVRLEGGVIRLENGMAKLDDAKLKVEPCGPAGGCEGLYKTPQVVDGEYRHDIGALQIRIKAENLTWGREELRKAKLNEPDITKDVNALAEITGGRREGIGYELKSESSFLRKQFEETEGDTLPPASIKAKMNDSVRYTYVFDPKVYADSVKRVITEFTKKGYTKIALKNFWLRNQEGLPEGAPPRNGYPGINMTWESPNGQLFELQLHTPHGYAQKVRETSFYEDRRAYRAAADAIRSKAHAEGRNLTLHEWAQIQTYENMIEDIKVESAKLFSSVEPPEGAIRIPQFPAK</sequence>
<feature type="signal peptide" evidence="3">
    <location>
        <begin position="1"/>
        <end position="36"/>
    </location>
</feature>
<dbReference type="Proteomes" id="UP000199682">
    <property type="component" value="Unassembled WGS sequence"/>
</dbReference>
<proteinExistence type="predicted"/>
<feature type="region of interest" description="Disordered" evidence="2">
    <location>
        <begin position="550"/>
        <end position="572"/>
    </location>
</feature>
<feature type="coiled-coil region" evidence="1">
    <location>
        <begin position="402"/>
        <end position="461"/>
    </location>
</feature>
<feature type="chain" id="PRO_5011466969" evidence="3">
    <location>
        <begin position="37"/>
        <end position="1427"/>
    </location>
</feature>
<evidence type="ECO:0000256" key="2">
    <source>
        <dbReference type="SAM" id="MobiDB-lite"/>
    </source>
</evidence>
<keyword evidence="3" id="KW-0732">Signal</keyword>
<protein>
    <submittedName>
        <fullName evidence="4">Uncharacterized protein</fullName>
    </submittedName>
</protein>
<name>A0A1G9IQ73_9PSEU</name>
<organism evidence="4 5">
    <name type="scientific">Lentzea albidocapillata subsp. violacea</name>
    <dbReference type="NCBI Taxonomy" id="128104"/>
    <lineage>
        <taxon>Bacteria</taxon>
        <taxon>Bacillati</taxon>
        <taxon>Actinomycetota</taxon>
        <taxon>Actinomycetes</taxon>
        <taxon>Pseudonocardiales</taxon>
        <taxon>Pseudonocardiaceae</taxon>
        <taxon>Lentzea</taxon>
    </lineage>
</organism>
<dbReference type="InterPro" id="IPR005506">
    <property type="entry name" value="DUF312_ALF"/>
</dbReference>
<evidence type="ECO:0000313" key="5">
    <source>
        <dbReference type="Proteomes" id="UP000199682"/>
    </source>
</evidence>
<evidence type="ECO:0000313" key="4">
    <source>
        <dbReference type="EMBL" id="SDL27166.1"/>
    </source>
</evidence>
<dbReference type="EMBL" id="FNET01000010">
    <property type="protein sequence ID" value="SDL27166.1"/>
    <property type="molecule type" value="Genomic_DNA"/>
</dbReference>
<dbReference type="RefSeq" id="WP_090007840.1">
    <property type="nucleotide sequence ID" value="NZ_FNET01000010.1"/>
</dbReference>